<keyword evidence="1" id="KW-0732">Signal</keyword>
<keyword evidence="5" id="KW-1185">Reference proteome</keyword>
<protein>
    <submittedName>
        <fullName evidence="4">Transglutaminase-like enzyme, putative cysteine protease</fullName>
    </submittedName>
</protein>
<keyword evidence="4" id="KW-0378">Hydrolase</keyword>
<dbReference type="InterPro" id="IPR002931">
    <property type="entry name" value="Transglutaminase-like"/>
</dbReference>
<dbReference type="EMBL" id="CP022743">
    <property type="protein sequence ID" value="ASU32573.1"/>
    <property type="molecule type" value="Genomic_DNA"/>
</dbReference>
<sequence>MKGLGLAASVSCFTMLTAYAQDKNIPKELYVAASIPDSLKEEANAVVRYSMDDVEVKGPGHSVEKFHTIVTILNEKANSEAVISLPYNRKFSTVSSFEMIIYDAAGKQLKKYHKGDMYEHAAEDNVTLVTDDRLMLIGHTIASYPTTVEMVYEIDNSSLIDIDTWHIQQLEQAVQHSYYHIAISQTAGFRYLNKNTTIKPQKSTINGMDNYAWEVSNLKGYKLEEGAEKWRVLPKIQFTSNAFEFYGVKGDFSSWQSFGNWIKALNADVCSLTPAREAEIRKMTDTIKTDKAKARFLYSYLQQNMRYVSIQLGIGGLKPFAATFVDQKKYGDCKALSNYMVALLKSVNIKAYYTIINAGANQEPAEDAFPSNRFNHIIVCVPFKGDTTWLECTSNTQPFGKLGSFTENRRGLLITEDGGRLVRTPRSTMDDNRFNSEVQIVLDADGGAKAKVKILGTGEYRSEYFGVESLKADEQKEFFQRVLNMKQPNFFEIKPSGDKDGVKELNMELEYDKFCDVAAGNKQFYRPKVFDLWGVTVPVLEKRKSDYYFESPVQKACVTTIDLPAGFEVETLPANQSLKFAYGTYEISYLYDAAKNQVTSKASFKLTNQVIPAAKYTEFQQYMDAVAKAQNKKLVIRHKA</sequence>
<evidence type="ECO:0000259" key="3">
    <source>
        <dbReference type="Pfam" id="PF12969"/>
    </source>
</evidence>
<dbReference type="GO" id="GO:0006508">
    <property type="term" value="P:proteolysis"/>
    <property type="evidence" value="ECO:0007669"/>
    <property type="project" value="UniProtKB-KW"/>
</dbReference>
<dbReference type="KEGG" id="muc:MuYL_0670"/>
<evidence type="ECO:0000259" key="2">
    <source>
        <dbReference type="Pfam" id="PF01841"/>
    </source>
</evidence>
<dbReference type="AlphaFoldDB" id="A0A223NRT3"/>
<accession>A0A223NRT3</accession>
<dbReference type="Gene3D" id="2.60.120.1130">
    <property type="match status" value="1"/>
</dbReference>
<evidence type="ECO:0000256" key="1">
    <source>
        <dbReference type="SAM" id="SignalP"/>
    </source>
</evidence>
<dbReference type="Gene3D" id="3.10.620.30">
    <property type="match status" value="1"/>
</dbReference>
<dbReference type="InterPro" id="IPR038765">
    <property type="entry name" value="Papain-like_cys_pep_sf"/>
</dbReference>
<feature type="signal peptide" evidence="1">
    <location>
        <begin position="1"/>
        <end position="20"/>
    </location>
</feature>
<dbReference type="SUPFAM" id="SSF54001">
    <property type="entry name" value="Cysteine proteinases"/>
    <property type="match status" value="1"/>
</dbReference>
<dbReference type="InterPro" id="IPR024618">
    <property type="entry name" value="DUF3857"/>
</dbReference>
<proteinExistence type="predicted"/>
<dbReference type="Pfam" id="PF01841">
    <property type="entry name" value="Transglut_core"/>
    <property type="match status" value="1"/>
</dbReference>
<name>A0A223NRT3_9SPHI</name>
<reference evidence="4 5" key="1">
    <citation type="submission" date="2017-08" db="EMBL/GenBank/DDBJ databases">
        <title>Complete genome sequence of Mucilaginibacter sp. strain BJC16-A31.</title>
        <authorList>
            <consortium name="Henan University of Science and Technology"/>
            <person name="You X."/>
        </authorList>
    </citation>
    <scope>NUCLEOTIDE SEQUENCE [LARGE SCALE GENOMIC DNA]</scope>
    <source>
        <strain evidence="4 5">BJC16-A31</strain>
    </source>
</reference>
<organism evidence="4 5">
    <name type="scientific">Mucilaginibacter xinganensis</name>
    <dbReference type="NCBI Taxonomy" id="1234841"/>
    <lineage>
        <taxon>Bacteria</taxon>
        <taxon>Pseudomonadati</taxon>
        <taxon>Bacteroidota</taxon>
        <taxon>Sphingobacteriia</taxon>
        <taxon>Sphingobacteriales</taxon>
        <taxon>Sphingobacteriaceae</taxon>
        <taxon>Mucilaginibacter</taxon>
    </lineage>
</organism>
<dbReference type="GO" id="GO:0008233">
    <property type="term" value="F:peptidase activity"/>
    <property type="evidence" value="ECO:0007669"/>
    <property type="project" value="UniProtKB-KW"/>
</dbReference>
<feature type="domain" description="Transglutaminase-like" evidence="2">
    <location>
        <begin position="281"/>
        <end position="383"/>
    </location>
</feature>
<feature type="domain" description="DUF3857" evidence="3">
    <location>
        <begin position="60"/>
        <end position="220"/>
    </location>
</feature>
<gene>
    <name evidence="4" type="ORF">MuYL_0670</name>
</gene>
<feature type="chain" id="PRO_5012849914" evidence="1">
    <location>
        <begin position="21"/>
        <end position="640"/>
    </location>
</feature>
<evidence type="ECO:0000313" key="4">
    <source>
        <dbReference type="EMBL" id="ASU32573.1"/>
    </source>
</evidence>
<dbReference type="Gene3D" id="2.60.40.3140">
    <property type="match status" value="1"/>
</dbReference>
<evidence type="ECO:0000313" key="5">
    <source>
        <dbReference type="Proteomes" id="UP000215002"/>
    </source>
</evidence>
<dbReference type="Pfam" id="PF12969">
    <property type="entry name" value="DUF3857"/>
    <property type="match status" value="1"/>
</dbReference>
<keyword evidence="4" id="KW-0645">Protease</keyword>
<dbReference type="Proteomes" id="UP000215002">
    <property type="component" value="Chromosome"/>
</dbReference>